<name>A0A085G0J8_EWIA3</name>
<dbReference type="PANTHER" id="PTHR44846:SF1">
    <property type="entry name" value="MANNOSYL-D-GLYCERATE TRANSPORT_METABOLISM SYSTEM REPRESSOR MNGR-RELATED"/>
    <property type="match status" value="1"/>
</dbReference>
<organism evidence="5 6">
    <name type="scientific">Ewingella americana (strain ATCC 33852 / DSM 4580 / CCUG 14506 / JCM 5911 / LMG 7869 / NCTC 12157 / CDC 1468-78)</name>
    <dbReference type="NCBI Taxonomy" id="910964"/>
    <lineage>
        <taxon>Bacteria</taxon>
        <taxon>Pseudomonadati</taxon>
        <taxon>Pseudomonadota</taxon>
        <taxon>Gammaproteobacteria</taxon>
        <taxon>Enterobacterales</taxon>
        <taxon>Yersiniaceae</taxon>
        <taxon>Ewingella</taxon>
    </lineage>
</organism>
<evidence type="ECO:0000256" key="2">
    <source>
        <dbReference type="ARBA" id="ARBA00023125"/>
    </source>
</evidence>
<dbReference type="Pfam" id="PF07702">
    <property type="entry name" value="UTRA"/>
    <property type="match status" value="1"/>
</dbReference>
<comment type="caution">
    <text evidence="5">The sequence shown here is derived from an EMBL/GenBank/DDBJ whole genome shotgun (WGS) entry which is preliminary data.</text>
</comment>
<dbReference type="STRING" id="910964.GEAM_4369"/>
<dbReference type="CDD" id="cd07377">
    <property type="entry name" value="WHTH_GntR"/>
    <property type="match status" value="1"/>
</dbReference>
<dbReference type="Gene3D" id="1.10.10.10">
    <property type="entry name" value="Winged helix-like DNA-binding domain superfamily/Winged helix DNA-binding domain"/>
    <property type="match status" value="1"/>
</dbReference>
<dbReference type="SMART" id="SM00866">
    <property type="entry name" value="UTRA"/>
    <property type="match status" value="1"/>
</dbReference>
<keyword evidence="1" id="KW-0805">Transcription regulation</keyword>
<proteinExistence type="predicted"/>
<evidence type="ECO:0000256" key="1">
    <source>
        <dbReference type="ARBA" id="ARBA00023015"/>
    </source>
</evidence>
<dbReference type="InterPro" id="IPR028978">
    <property type="entry name" value="Chorismate_lyase_/UTRA_dom_sf"/>
</dbReference>
<dbReference type="SMART" id="SM00345">
    <property type="entry name" value="HTH_GNTR"/>
    <property type="match status" value="1"/>
</dbReference>
<feature type="domain" description="HTH gntR-type" evidence="4">
    <location>
        <begin position="5"/>
        <end position="73"/>
    </location>
</feature>
<evidence type="ECO:0000259" key="4">
    <source>
        <dbReference type="PROSITE" id="PS50949"/>
    </source>
</evidence>
<dbReference type="InterPro" id="IPR011663">
    <property type="entry name" value="UTRA"/>
</dbReference>
<dbReference type="GeneID" id="78382240"/>
<gene>
    <name evidence="5" type="ORF">GEAM_4369</name>
</gene>
<dbReference type="EMBL" id="JMPJ01000076">
    <property type="protein sequence ID" value="KFC77243.1"/>
    <property type="molecule type" value="Genomic_DNA"/>
</dbReference>
<dbReference type="PRINTS" id="PR00035">
    <property type="entry name" value="HTHGNTR"/>
</dbReference>
<keyword evidence="6" id="KW-1185">Reference proteome</keyword>
<dbReference type="GO" id="GO:0003677">
    <property type="term" value="F:DNA binding"/>
    <property type="evidence" value="ECO:0007669"/>
    <property type="project" value="UniProtKB-KW"/>
</dbReference>
<evidence type="ECO:0000313" key="6">
    <source>
        <dbReference type="Proteomes" id="UP000028640"/>
    </source>
</evidence>
<accession>A0A085G0J8</accession>
<dbReference type="GO" id="GO:0045892">
    <property type="term" value="P:negative regulation of DNA-templated transcription"/>
    <property type="evidence" value="ECO:0007669"/>
    <property type="project" value="TreeGrafter"/>
</dbReference>
<dbReference type="PROSITE" id="PS50949">
    <property type="entry name" value="HTH_GNTR"/>
    <property type="match status" value="1"/>
</dbReference>
<evidence type="ECO:0000256" key="3">
    <source>
        <dbReference type="ARBA" id="ARBA00023163"/>
    </source>
</evidence>
<dbReference type="InterPro" id="IPR036390">
    <property type="entry name" value="WH_DNA-bd_sf"/>
</dbReference>
<dbReference type="Proteomes" id="UP000028640">
    <property type="component" value="Unassembled WGS sequence"/>
</dbReference>
<dbReference type="Gene3D" id="3.40.1410.10">
    <property type="entry name" value="Chorismate lyase-like"/>
    <property type="match status" value="1"/>
</dbReference>
<dbReference type="InterPro" id="IPR050679">
    <property type="entry name" value="Bact_HTH_transcr_reg"/>
</dbReference>
<protein>
    <submittedName>
        <fullName evidence="5">GntR family transcriptional regulator</fullName>
    </submittedName>
</protein>
<dbReference type="Pfam" id="PF00392">
    <property type="entry name" value="GntR"/>
    <property type="match status" value="1"/>
</dbReference>
<dbReference type="RefSeq" id="WP_034796098.1">
    <property type="nucleotide sequence ID" value="NZ_JMPJ01000076.1"/>
</dbReference>
<dbReference type="AlphaFoldDB" id="A0A085G0J8"/>
<evidence type="ECO:0000313" key="5">
    <source>
        <dbReference type="EMBL" id="KFC77243.1"/>
    </source>
</evidence>
<dbReference type="GO" id="GO:0003700">
    <property type="term" value="F:DNA-binding transcription factor activity"/>
    <property type="evidence" value="ECO:0007669"/>
    <property type="project" value="InterPro"/>
</dbReference>
<dbReference type="PANTHER" id="PTHR44846">
    <property type="entry name" value="MANNOSYL-D-GLYCERATE TRANSPORT/METABOLISM SYSTEM REPRESSOR MNGR-RELATED"/>
    <property type="match status" value="1"/>
</dbReference>
<dbReference type="eggNOG" id="COG2188">
    <property type="taxonomic scope" value="Bacteria"/>
</dbReference>
<dbReference type="InterPro" id="IPR036388">
    <property type="entry name" value="WH-like_DNA-bd_sf"/>
</dbReference>
<dbReference type="InterPro" id="IPR000524">
    <property type="entry name" value="Tscrpt_reg_HTH_GntR"/>
</dbReference>
<dbReference type="OrthoDB" id="6626198at2"/>
<sequence>MKKKEFIAQDLLSKIYQRSALPEDQRPTKLPPERQLAEEYGASRFTIRKALEKLVDIGAVRVVQGSGIFINPGISNNPLVYNSITEKKFAEISFRMLNLHKRRPDKEEQQIFGLTAEDFIWAFTRLRAVNQHSVQIEQARMPFSLFTDLNQKVIESSIQQYVLGKGCQISHSLTHYDAVIVNKAQAELLGCKKGAPAMHILNRGILRDGRVYAFSDIIDIDYTCTYIIPFNQDNLAFRQT</sequence>
<dbReference type="SUPFAM" id="SSF64288">
    <property type="entry name" value="Chorismate lyase-like"/>
    <property type="match status" value="1"/>
</dbReference>
<dbReference type="SUPFAM" id="SSF46785">
    <property type="entry name" value="Winged helix' DNA-binding domain"/>
    <property type="match status" value="1"/>
</dbReference>
<reference evidence="5 6" key="1">
    <citation type="submission" date="2014-05" db="EMBL/GenBank/DDBJ databases">
        <title>ATOL: Assembling a taxonomically balanced genome-scale reconstruction of the evolutionary history of the Enterobacteriaceae.</title>
        <authorList>
            <person name="Plunkett G.III."/>
            <person name="Neeno-Eckwall E.C."/>
            <person name="Glasner J.D."/>
            <person name="Perna N.T."/>
        </authorList>
    </citation>
    <scope>NUCLEOTIDE SEQUENCE [LARGE SCALE GENOMIC DNA]</scope>
    <source>
        <strain evidence="5 6">ATCC 33852</strain>
    </source>
</reference>
<keyword evidence="2" id="KW-0238">DNA-binding</keyword>
<keyword evidence="3" id="KW-0804">Transcription</keyword>